<accession>A0A4V6D281</accession>
<name>A0A4V6D281_SETVI</name>
<dbReference type="AlphaFoldDB" id="A0A4V6D281"/>
<protein>
    <submittedName>
        <fullName evidence="1">Uncharacterized protein</fullName>
    </submittedName>
</protein>
<evidence type="ECO:0000313" key="1">
    <source>
        <dbReference type="EMBL" id="TKV97555.1"/>
    </source>
</evidence>
<dbReference type="Proteomes" id="UP000298652">
    <property type="component" value="Chromosome 9"/>
</dbReference>
<dbReference type="Gramene" id="TKV97555">
    <property type="protein sequence ID" value="TKV97555"/>
    <property type="gene ID" value="SEVIR_9G502400v2"/>
</dbReference>
<dbReference type="EMBL" id="CM016560">
    <property type="protein sequence ID" value="TKV97555.1"/>
    <property type="molecule type" value="Genomic_DNA"/>
</dbReference>
<organism evidence="1 2">
    <name type="scientific">Setaria viridis</name>
    <name type="common">Green bristlegrass</name>
    <name type="synonym">Setaria italica subsp. viridis</name>
    <dbReference type="NCBI Taxonomy" id="4556"/>
    <lineage>
        <taxon>Eukaryota</taxon>
        <taxon>Viridiplantae</taxon>
        <taxon>Streptophyta</taxon>
        <taxon>Embryophyta</taxon>
        <taxon>Tracheophyta</taxon>
        <taxon>Spermatophyta</taxon>
        <taxon>Magnoliopsida</taxon>
        <taxon>Liliopsida</taxon>
        <taxon>Poales</taxon>
        <taxon>Poaceae</taxon>
        <taxon>PACMAD clade</taxon>
        <taxon>Panicoideae</taxon>
        <taxon>Panicodae</taxon>
        <taxon>Paniceae</taxon>
        <taxon>Cenchrinae</taxon>
        <taxon>Setaria</taxon>
    </lineage>
</organism>
<reference evidence="1" key="1">
    <citation type="submission" date="2019-03" db="EMBL/GenBank/DDBJ databases">
        <title>WGS assembly of Setaria viridis.</title>
        <authorList>
            <person name="Huang P."/>
            <person name="Jenkins J."/>
            <person name="Grimwood J."/>
            <person name="Barry K."/>
            <person name="Healey A."/>
            <person name="Mamidi S."/>
            <person name="Sreedasyam A."/>
            <person name="Shu S."/>
            <person name="Feldman M."/>
            <person name="Wu J."/>
            <person name="Yu Y."/>
            <person name="Chen C."/>
            <person name="Johnson J."/>
            <person name="Rokhsar D."/>
            <person name="Baxter I."/>
            <person name="Schmutz J."/>
            <person name="Brutnell T."/>
            <person name="Kellogg E."/>
        </authorList>
    </citation>
    <scope>NUCLEOTIDE SEQUENCE [LARGE SCALE GENOMIC DNA]</scope>
</reference>
<sequence>MELRLSQQPSSALLVAISQKHASVSNSGINNSGSGSRVRALAGWQQHRGHSCSFLEWCCSAYKVLDQMPGVGVFVRRG</sequence>
<proteinExistence type="predicted"/>
<keyword evidence="2" id="KW-1185">Reference proteome</keyword>
<gene>
    <name evidence="1" type="ORF">SEVIR_9G502400v2</name>
</gene>
<evidence type="ECO:0000313" key="2">
    <source>
        <dbReference type="Proteomes" id="UP000298652"/>
    </source>
</evidence>